<feature type="region of interest" description="Disordered" evidence="2">
    <location>
        <begin position="525"/>
        <end position="552"/>
    </location>
</feature>
<accession>A0A409X890</accession>
<dbReference type="STRING" id="93625.A0A409X890"/>
<feature type="coiled-coil region" evidence="1">
    <location>
        <begin position="840"/>
        <end position="886"/>
    </location>
</feature>
<protein>
    <submittedName>
        <fullName evidence="3">Uncharacterized protein</fullName>
    </submittedName>
</protein>
<proteinExistence type="predicted"/>
<keyword evidence="1" id="KW-0175">Coiled coil</keyword>
<feature type="region of interest" description="Disordered" evidence="2">
    <location>
        <begin position="623"/>
        <end position="642"/>
    </location>
</feature>
<comment type="caution">
    <text evidence="3">The sequence shown here is derived from an EMBL/GenBank/DDBJ whole genome shotgun (WGS) entry which is preliminary data.</text>
</comment>
<dbReference type="EMBL" id="NHYD01002395">
    <property type="protein sequence ID" value="PPQ87008.1"/>
    <property type="molecule type" value="Genomic_DNA"/>
</dbReference>
<feature type="compositionally biased region" description="Basic and acidic residues" evidence="2">
    <location>
        <begin position="525"/>
        <end position="548"/>
    </location>
</feature>
<evidence type="ECO:0000256" key="1">
    <source>
        <dbReference type="SAM" id="Coils"/>
    </source>
</evidence>
<keyword evidence="4" id="KW-1185">Reference proteome</keyword>
<evidence type="ECO:0000313" key="3">
    <source>
        <dbReference type="EMBL" id="PPQ87008.1"/>
    </source>
</evidence>
<evidence type="ECO:0000313" key="4">
    <source>
        <dbReference type="Proteomes" id="UP000283269"/>
    </source>
</evidence>
<feature type="region of interest" description="Disordered" evidence="2">
    <location>
        <begin position="226"/>
        <end position="247"/>
    </location>
</feature>
<dbReference type="InParanoid" id="A0A409X890"/>
<feature type="compositionally biased region" description="Basic and acidic residues" evidence="2">
    <location>
        <begin position="702"/>
        <end position="758"/>
    </location>
</feature>
<dbReference type="Proteomes" id="UP000283269">
    <property type="component" value="Unassembled WGS sequence"/>
</dbReference>
<dbReference type="AlphaFoldDB" id="A0A409X890"/>
<feature type="region of interest" description="Disordered" evidence="2">
    <location>
        <begin position="702"/>
        <end position="760"/>
    </location>
</feature>
<dbReference type="OrthoDB" id="3260303at2759"/>
<name>A0A409X890_PSICY</name>
<evidence type="ECO:0000256" key="2">
    <source>
        <dbReference type="SAM" id="MobiDB-lite"/>
    </source>
</evidence>
<feature type="compositionally biased region" description="Polar residues" evidence="2">
    <location>
        <begin position="312"/>
        <end position="330"/>
    </location>
</feature>
<feature type="region of interest" description="Disordered" evidence="2">
    <location>
        <begin position="312"/>
        <end position="331"/>
    </location>
</feature>
<sequence length="971" mass="108730">MATVESLPIRCETKGEISAFTTIEGSSNPDNGKTHEMSSIEGIFKMDACQLESTRGIKRALIGGTGDTTTVQELIGQHVGEGSEPIQTTPMEGGSPSEEDDCGPSNRKKRRVMSTDGLAASRDSEKQSTLVASSSSDLLTPCSKGPVLGMFVTSSEEPAMNSLIPPPTSQALNNVDVPPARELVNHCRNSASPFTTTQYPFLYQTPSNASCSRPYVYPVPLPLSPTASTKHTSASNTSASNVPSPRLQSIYPTVSPTPQLYQHQTPLSQNAYVRHSIAAGSASTHSQSLNHTTGSICKPKIAGQILSKTTPVVRKPSSSSISQTIPNVSGSPEPAYINPHLSDADPPESTQQPIVAELVLHKRSTSETSATHVSIYSPSVLDFQPPRHQAVSSIISKSADVILDFFDRELQLMQAKHDVQLTNIQLMHQKSLAAIKIEHEQRLASYRRSSAEMDVEIKMLEKAHWRAIEETDAIKKDAEEKNKANGAKIECLKEELEKKEADLLRNRRLYEGALDELEKSNVQRESVKEARFQREQEESMEEREKEEEAQTELSEKMVFLSKQHKELLEELEEESRLRACAGKARKALGEERKVLCQQVMKLNEEKLGLRKELATRTREFDERFEEERSARAKEEAARKAIGEEKATLSQRITELEAEKSEFEEARKHMKGLVEQMKIALRQHKENEKKRVMSSELAWQEKMKEAMKEEKGKGERDGYQRGEKDGYKRGEKDGFERGEKDGFERGEKDAYGRGDKDGYTRGGAETLHLITTMIAAVGEVDNAHVQERDTWVQERRLEAEKERFEMTQQEDTKKLKEDAVKTTEKLNQYWAKEIQARWEKLVAEEAMKKKAEQTRRAAEHAEKAEQIEMREKELQVMTNKVSLLEQQSRDRKKAEASAEAHIGALTKKIKLLEQQVEVRRQANEEDLILGQDATALGPYSRTEAKILLEQLVHGATGAITAEPTTDGPCFLQ</sequence>
<reference evidence="3 4" key="1">
    <citation type="journal article" date="2018" name="Evol. Lett.">
        <title>Horizontal gene cluster transfer increased hallucinogenic mushroom diversity.</title>
        <authorList>
            <person name="Reynolds H.T."/>
            <person name="Vijayakumar V."/>
            <person name="Gluck-Thaler E."/>
            <person name="Korotkin H.B."/>
            <person name="Matheny P.B."/>
            <person name="Slot J.C."/>
        </authorList>
    </citation>
    <scope>NUCLEOTIDE SEQUENCE [LARGE SCALE GENOMIC DNA]</scope>
    <source>
        <strain evidence="3 4">2631</strain>
    </source>
</reference>
<organism evidence="3 4">
    <name type="scientific">Psilocybe cyanescens</name>
    <dbReference type="NCBI Taxonomy" id="93625"/>
    <lineage>
        <taxon>Eukaryota</taxon>
        <taxon>Fungi</taxon>
        <taxon>Dikarya</taxon>
        <taxon>Basidiomycota</taxon>
        <taxon>Agaricomycotina</taxon>
        <taxon>Agaricomycetes</taxon>
        <taxon>Agaricomycetidae</taxon>
        <taxon>Agaricales</taxon>
        <taxon>Agaricineae</taxon>
        <taxon>Strophariaceae</taxon>
        <taxon>Psilocybe</taxon>
    </lineage>
</organism>
<feature type="region of interest" description="Disordered" evidence="2">
    <location>
        <begin position="78"/>
        <end position="132"/>
    </location>
</feature>
<gene>
    <name evidence="3" type="ORF">CVT25_009517</name>
</gene>